<dbReference type="InterPro" id="IPR003594">
    <property type="entry name" value="HATPase_dom"/>
</dbReference>
<dbReference type="EC" id="2.7.13.3" evidence="2"/>
<dbReference type="SUPFAM" id="SSF47384">
    <property type="entry name" value="Homodimeric domain of signal transducing histidine kinase"/>
    <property type="match status" value="1"/>
</dbReference>
<keyword evidence="5" id="KW-1133">Transmembrane helix</keyword>
<gene>
    <name evidence="7" type="ORF">GCM10023093_24610</name>
</gene>
<evidence type="ECO:0000256" key="3">
    <source>
        <dbReference type="ARBA" id="ARBA00022553"/>
    </source>
</evidence>
<dbReference type="InterPro" id="IPR011622">
    <property type="entry name" value="7TMR_DISM_rcpt_extracell_dom2"/>
</dbReference>
<feature type="transmembrane region" description="Helical" evidence="5">
    <location>
        <begin position="228"/>
        <end position="246"/>
    </location>
</feature>
<dbReference type="Proteomes" id="UP001500067">
    <property type="component" value="Unassembled WGS sequence"/>
</dbReference>
<organism evidence="7 8">
    <name type="scientific">Nemorincola caseinilytica</name>
    <dbReference type="NCBI Taxonomy" id="2054315"/>
    <lineage>
        <taxon>Bacteria</taxon>
        <taxon>Pseudomonadati</taxon>
        <taxon>Bacteroidota</taxon>
        <taxon>Chitinophagia</taxon>
        <taxon>Chitinophagales</taxon>
        <taxon>Chitinophagaceae</taxon>
        <taxon>Nemorincola</taxon>
    </lineage>
</organism>
<dbReference type="Pfam" id="PF07696">
    <property type="entry name" value="7TMR-DISMED2"/>
    <property type="match status" value="1"/>
</dbReference>
<evidence type="ECO:0000256" key="2">
    <source>
        <dbReference type="ARBA" id="ARBA00012438"/>
    </source>
</evidence>
<dbReference type="Gene3D" id="1.10.287.130">
    <property type="match status" value="1"/>
</dbReference>
<evidence type="ECO:0000313" key="7">
    <source>
        <dbReference type="EMBL" id="GAA4467943.1"/>
    </source>
</evidence>
<keyword evidence="5" id="KW-0472">Membrane</keyword>
<evidence type="ECO:0000256" key="4">
    <source>
        <dbReference type="SAM" id="Coils"/>
    </source>
</evidence>
<evidence type="ECO:0000259" key="6">
    <source>
        <dbReference type="PROSITE" id="PS50109"/>
    </source>
</evidence>
<feature type="transmembrane region" description="Helical" evidence="5">
    <location>
        <begin position="197"/>
        <end position="222"/>
    </location>
</feature>
<dbReference type="SMART" id="SM00388">
    <property type="entry name" value="HisKA"/>
    <property type="match status" value="1"/>
</dbReference>
<dbReference type="SMART" id="SM00387">
    <property type="entry name" value="HATPase_c"/>
    <property type="match status" value="1"/>
</dbReference>
<dbReference type="Pfam" id="PF02518">
    <property type="entry name" value="HATPase_c"/>
    <property type="match status" value="1"/>
</dbReference>
<protein>
    <recommendedName>
        <fullName evidence="2">histidine kinase</fullName>
        <ecNumber evidence="2">2.7.13.3</ecNumber>
    </recommendedName>
</protein>
<keyword evidence="3" id="KW-0597">Phosphoprotein</keyword>
<evidence type="ECO:0000256" key="1">
    <source>
        <dbReference type="ARBA" id="ARBA00000085"/>
    </source>
</evidence>
<dbReference type="PRINTS" id="PR00344">
    <property type="entry name" value="BCTRLSENSOR"/>
</dbReference>
<dbReference type="PANTHER" id="PTHR43065:SF50">
    <property type="entry name" value="HISTIDINE KINASE"/>
    <property type="match status" value="1"/>
</dbReference>
<dbReference type="Gene3D" id="3.30.565.10">
    <property type="entry name" value="Histidine kinase-like ATPase, C-terminal domain"/>
    <property type="match status" value="1"/>
</dbReference>
<comment type="caution">
    <text evidence="7">The sequence shown here is derived from an EMBL/GenBank/DDBJ whole genome shotgun (WGS) entry which is preliminary data.</text>
</comment>
<dbReference type="PROSITE" id="PS50109">
    <property type="entry name" value="HIS_KIN"/>
    <property type="match status" value="1"/>
</dbReference>
<accession>A0ABP8NJD8</accession>
<feature type="transmembrane region" description="Helical" evidence="5">
    <location>
        <begin position="292"/>
        <end position="312"/>
    </location>
</feature>
<dbReference type="InterPro" id="IPR036097">
    <property type="entry name" value="HisK_dim/P_sf"/>
</dbReference>
<feature type="transmembrane region" description="Helical" evidence="5">
    <location>
        <begin position="319"/>
        <end position="338"/>
    </location>
</feature>
<dbReference type="SUPFAM" id="SSF55874">
    <property type="entry name" value="ATPase domain of HSP90 chaperone/DNA topoisomerase II/histidine kinase"/>
    <property type="match status" value="1"/>
</dbReference>
<keyword evidence="4" id="KW-0175">Coiled coil</keyword>
<dbReference type="EMBL" id="BAABFA010000018">
    <property type="protein sequence ID" value="GAA4467943.1"/>
    <property type="molecule type" value="Genomic_DNA"/>
</dbReference>
<feature type="transmembrane region" description="Helical" evidence="5">
    <location>
        <begin position="344"/>
        <end position="370"/>
    </location>
</feature>
<feature type="transmembrane region" description="Helical" evidence="5">
    <location>
        <begin position="267"/>
        <end position="286"/>
    </location>
</feature>
<dbReference type="InterPro" id="IPR011623">
    <property type="entry name" value="7TMR_DISM_rcpt_extracell_dom1"/>
</dbReference>
<feature type="domain" description="Histidine kinase" evidence="6">
    <location>
        <begin position="452"/>
        <end position="702"/>
    </location>
</feature>
<comment type="catalytic activity">
    <reaction evidence="1">
        <text>ATP + protein L-histidine = ADP + protein N-phospho-L-histidine.</text>
        <dbReference type="EC" id="2.7.13.3"/>
    </reaction>
</comment>
<proteinExistence type="predicted"/>
<dbReference type="Gene3D" id="2.60.40.2380">
    <property type="match status" value="1"/>
</dbReference>
<name>A0ABP8NJD8_9BACT</name>
<keyword evidence="8" id="KW-1185">Reference proteome</keyword>
<evidence type="ECO:0000256" key="5">
    <source>
        <dbReference type="SAM" id="Phobius"/>
    </source>
</evidence>
<dbReference type="InterPro" id="IPR003661">
    <property type="entry name" value="HisK_dim/P_dom"/>
</dbReference>
<sequence>MSVVAGAQNVPPITISDPDKNYLVTTGVEYIEDKTHSLTYKDVVNAHYEVWPKGIPNFATTSSAYWLRIRLRNESSTGKLMLRLSAPTTDSVFFYEPIGDSGLKAHSTGAAFPFGYREKISSDLIFPVSVTPGTEKYVYLKASSTSPLLLPLSTGTNIAISDSDKYKDIFWGMYMGLMLAMLLYNFFVYLTTRDASYLFYIGYVLAVILAQITLSGYGFQLLWPKSPWFSIASTYLTPPLAGITGMEFLRHFLRTREHIPRAADRGFFILYILYGIAIVAALAGKYTITYNVIDMTASLVSIYMLVVAIVIWRKGYRPAGFFLVAWVAFLIGVFIFVFKNFNILPYNIFTAYTMPVGSAMEVILLSFALADRINILKKEKEKHQAEAIAALEENEKIIREQNVVLEQKVTERTYELKRSNDDLNKALTDLKEAETQLVESEKMASLGQLTAGIAHEINNPINFVTSNVKPLNRDVLILLDTVKELEQIATSDMSAGEKAKAIENYKTDIDYEYLQIEIDQLLNGIGEGASRTAEIVKGLRIFSRLDEDDLKKADINEGLNSTLIITNNMLNNTIAVAKSYANLPLIECYPGKLNQVFLNMISNAVYAIRKKYGEAEGGVLSITTTFDESNVHITIGDNGTGMDENTKKRLFEPFFTTKDVGEGTGLGMSIAYNTINKHHGQININSELGRGTEFIITLPLIQK</sequence>
<feature type="coiled-coil region" evidence="4">
    <location>
        <begin position="373"/>
        <end position="443"/>
    </location>
</feature>
<dbReference type="CDD" id="cd00082">
    <property type="entry name" value="HisKA"/>
    <property type="match status" value="1"/>
</dbReference>
<dbReference type="InterPro" id="IPR036890">
    <property type="entry name" value="HATPase_C_sf"/>
</dbReference>
<evidence type="ECO:0000313" key="8">
    <source>
        <dbReference type="Proteomes" id="UP001500067"/>
    </source>
</evidence>
<dbReference type="InterPro" id="IPR005467">
    <property type="entry name" value="His_kinase_dom"/>
</dbReference>
<dbReference type="PANTHER" id="PTHR43065">
    <property type="entry name" value="SENSOR HISTIDINE KINASE"/>
    <property type="match status" value="1"/>
</dbReference>
<reference evidence="8" key="1">
    <citation type="journal article" date="2019" name="Int. J. Syst. Evol. Microbiol.">
        <title>The Global Catalogue of Microorganisms (GCM) 10K type strain sequencing project: providing services to taxonomists for standard genome sequencing and annotation.</title>
        <authorList>
            <consortium name="The Broad Institute Genomics Platform"/>
            <consortium name="The Broad Institute Genome Sequencing Center for Infectious Disease"/>
            <person name="Wu L."/>
            <person name="Ma J."/>
        </authorList>
    </citation>
    <scope>NUCLEOTIDE SEQUENCE [LARGE SCALE GENOMIC DNA]</scope>
    <source>
        <strain evidence="8">JCM 32105</strain>
    </source>
</reference>
<keyword evidence="5" id="KW-0812">Transmembrane</keyword>
<dbReference type="InterPro" id="IPR004358">
    <property type="entry name" value="Sig_transdc_His_kin-like_C"/>
</dbReference>
<dbReference type="Pfam" id="PF07695">
    <property type="entry name" value="7TMR-DISM_7TM"/>
    <property type="match status" value="1"/>
</dbReference>
<feature type="transmembrane region" description="Helical" evidence="5">
    <location>
        <begin position="169"/>
        <end position="190"/>
    </location>
</feature>